<keyword evidence="3" id="KW-1185">Reference proteome</keyword>
<dbReference type="VEuPathDB" id="FungiDB:ASPSYDRAFT_1008144"/>
<dbReference type="STRING" id="1036612.A0A1L9TEH0"/>
<dbReference type="AlphaFoldDB" id="A0A1L9TEH0"/>
<dbReference type="Proteomes" id="UP000184356">
    <property type="component" value="Unassembled WGS sequence"/>
</dbReference>
<feature type="region of interest" description="Disordered" evidence="1">
    <location>
        <begin position="18"/>
        <end position="117"/>
    </location>
</feature>
<accession>A0A1L9TEH0</accession>
<protein>
    <submittedName>
        <fullName evidence="2">Uncharacterized protein</fullName>
    </submittedName>
</protein>
<evidence type="ECO:0000313" key="2">
    <source>
        <dbReference type="EMBL" id="OJJ57824.1"/>
    </source>
</evidence>
<dbReference type="OrthoDB" id="3872446at2759"/>
<dbReference type="GeneID" id="63755800"/>
<dbReference type="EMBL" id="KV878587">
    <property type="protein sequence ID" value="OJJ57824.1"/>
    <property type="molecule type" value="Genomic_DNA"/>
</dbReference>
<organism evidence="2 3">
    <name type="scientific">Aspergillus sydowii CBS 593.65</name>
    <dbReference type="NCBI Taxonomy" id="1036612"/>
    <lineage>
        <taxon>Eukaryota</taxon>
        <taxon>Fungi</taxon>
        <taxon>Dikarya</taxon>
        <taxon>Ascomycota</taxon>
        <taxon>Pezizomycotina</taxon>
        <taxon>Eurotiomycetes</taxon>
        <taxon>Eurotiomycetidae</taxon>
        <taxon>Eurotiales</taxon>
        <taxon>Aspergillaceae</taxon>
        <taxon>Aspergillus</taxon>
        <taxon>Aspergillus subgen. Nidulantes</taxon>
    </lineage>
</organism>
<evidence type="ECO:0000313" key="3">
    <source>
        <dbReference type="Proteomes" id="UP000184356"/>
    </source>
</evidence>
<sequence>MAEPEDVEEDLFADLYDADETTNQTAPAAGAPISSNPIPADTPAQPSGISAIQSVEGFGNESESGFGNYQTPSYEGGYQNGNALDSDFHTHSTGPVGDSEPQGTGIKEDGTIYIWPS</sequence>
<evidence type="ECO:0000256" key="1">
    <source>
        <dbReference type="SAM" id="MobiDB-lite"/>
    </source>
</evidence>
<name>A0A1L9TEH0_9EURO</name>
<proteinExistence type="predicted"/>
<reference evidence="3" key="1">
    <citation type="journal article" date="2017" name="Genome Biol.">
        <title>Comparative genomics reveals high biological diversity and specific adaptations in the industrially and medically important fungal genus Aspergillus.</title>
        <authorList>
            <person name="de Vries R.P."/>
            <person name="Riley R."/>
            <person name="Wiebenga A."/>
            <person name="Aguilar-Osorio G."/>
            <person name="Amillis S."/>
            <person name="Uchima C.A."/>
            <person name="Anderluh G."/>
            <person name="Asadollahi M."/>
            <person name="Askin M."/>
            <person name="Barry K."/>
            <person name="Battaglia E."/>
            <person name="Bayram O."/>
            <person name="Benocci T."/>
            <person name="Braus-Stromeyer S.A."/>
            <person name="Caldana C."/>
            <person name="Canovas D."/>
            <person name="Cerqueira G.C."/>
            <person name="Chen F."/>
            <person name="Chen W."/>
            <person name="Choi C."/>
            <person name="Clum A."/>
            <person name="Dos Santos R.A."/>
            <person name="Damasio A.R."/>
            <person name="Diallinas G."/>
            <person name="Emri T."/>
            <person name="Fekete E."/>
            <person name="Flipphi M."/>
            <person name="Freyberg S."/>
            <person name="Gallo A."/>
            <person name="Gournas C."/>
            <person name="Habgood R."/>
            <person name="Hainaut M."/>
            <person name="Harispe M.L."/>
            <person name="Henrissat B."/>
            <person name="Hilden K.S."/>
            <person name="Hope R."/>
            <person name="Hossain A."/>
            <person name="Karabika E."/>
            <person name="Karaffa L."/>
            <person name="Karanyi Z."/>
            <person name="Krasevec N."/>
            <person name="Kuo A."/>
            <person name="Kusch H."/>
            <person name="LaButti K."/>
            <person name="Lagendijk E.L."/>
            <person name="Lapidus A."/>
            <person name="Levasseur A."/>
            <person name="Lindquist E."/>
            <person name="Lipzen A."/>
            <person name="Logrieco A.F."/>
            <person name="MacCabe A."/>
            <person name="Maekelae M.R."/>
            <person name="Malavazi I."/>
            <person name="Melin P."/>
            <person name="Meyer V."/>
            <person name="Mielnichuk N."/>
            <person name="Miskei M."/>
            <person name="Molnar A.P."/>
            <person name="Mule G."/>
            <person name="Ngan C.Y."/>
            <person name="Orejas M."/>
            <person name="Orosz E."/>
            <person name="Ouedraogo J.P."/>
            <person name="Overkamp K.M."/>
            <person name="Park H.-S."/>
            <person name="Perrone G."/>
            <person name="Piumi F."/>
            <person name="Punt P.J."/>
            <person name="Ram A.F."/>
            <person name="Ramon A."/>
            <person name="Rauscher S."/>
            <person name="Record E."/>
            <person name="Riano-Pachon D.M."/>
            <person name="Robert V."/>
            <person name="Roehrig J."/>
            <person name="Ruller R."/>
            <person name="Salamov A."/>
            <person name="Salih N.S."/>
            <person name="Samson R.A."/>
            <person name="Sandor E."/>
            <person name="Sanguinetti M."/>
            <person name="Schuetze T."/>
            <person name="Sepcic K."/>
            <person name="Shelest E."/>
            <person name="Sherlock G."/>
            <person name="Sophianopoulou V."/>
            <person name="Squina F.M."/>
            <person name="Sun H."/>
            <person name="Susca A."/>
            <person name="Todd R.B."/>
            <person name="Tsang A."/>
            <person name="Unkles S.E."/>
            <person name="van de Wiele N."/>
            <person name="van Rossen-Uffink D."/>
            <person name="Oliveira J.V."/>
            <person name="Vesth T.C."/>
            <person name="Visser J."/>
            <person name="Yu J.-H."/>
            <person name="Zhou M."/>
            <person name="Andersen M.R."/>
            <person name="Archer D.B."/>
            <person name="Baker S.E."/>
            <person name="Benoit I."/>
            <person name="Brakhage A.A."/>
            <person name="Braus G.H."/>
            <person name="Fischer R."/>
            <person name="Frisvad J.C."/>
            <person name="Goldman G.H."/>
            <person name="Houbraken J."/>
            <person name="Oakley B."/>
            <person name="Pocsi I."/>
            <person name="Scazzocchio C."/>
            <person name="Seiboth B."/>
            <person name="vanKuyk P.A."/>
            <person name="Wortman J."/>
            <person name="Dyer P.S."/>
            <person name="Grigoriev I.V."/>
        </authorList>
    </citation>
    <scope>NUCLEOTIDE SEQUENCE [LARGE SCALE GENOMIC DNA]</scope>
    <source>
        <strain evidence="3">CBS 593.65</strain>
    </source>
</reference>
<feature type="compositionally biased region" description="Low complexity" evidence="1">
    <location>
        <begin position="56"/>
        <end position="68"/>
    </location>
</feature>
<feature type="compositionally biased region" description="Polar residues" evidence="1">
    <location>
        <begin position="44"/>
        <end position="53"/>
    </location>
</feature>
<dbReference type="RefSeq" id="XP_040701630.1">
    <property type="nucleotide sequence ID" value="XM_040839727.1"/>
</dbReference>
<gene>
    <name evidence="2" type="ORF">ASPSYDRAFT_1008144</name>
</gene>